<dbReference type="InterPro" id="IPR036188">
    <property type="entry name" value="FAD/NAD-bd_sf"/>
</dbReference>
<evidence type="ECO:0000313" key="3">
    <source>
        <dbReference type="Proteomes" id="UP000566819"/>
    </source>
</evidence>
<dbReference type="OrthoDB" id="655030at2759"/>
<gene>
    <name evidence="2" type="ORF">G7Y89_g1612</name>
</gene>
<dbReference type="SUPFAM" id="SSF54373">
    <property type="entry name" value="FAD-linked reductases, C-terminal domain"/>
    <property type="match status" value="1"/>
</dbReference>
<dbReference type="PANTHER" id="PTHR47469:SF2">
    <property type="entry name" value="OS06G0597600 PROTEIN"/>
    <property type="match status" value="1"/>
</dbReference>
<dbReference type="SUPFAM" id="SSF51905">
    <property type="entry name" value="FAD/NAD(P)-binding domain"/>
    <property type="match status" value="1"/>
</dbReference>
<dbReference type="AlphaFoldDB" id="A0A8H4WA45"/>
<evidence type="ECO:0000259" key="1">
    <source>
        <dbReference type="Pfam" id="PF22607"/>
    </source>
</evidence>
<name>A0A8H4WA45_9HELO</name>
<dbReference type="InterPro" id="IPR053212">
    <property type="entry name" value="DHP_3-monooxygenase"/>
</dbReference>
<reference evidence="2 3" key="1">
    <citation type="submission" date="2020-03" db="EMBL/GenBank/DDBJ databases">
        <title>Draft Genome Sequence of Cudoniella acicularis.</title>
        <authorList>
            <person name="Buettner E."/>
            <person name="Kellner H."/>
        </authorList>
    </citation>
    <scope>NUCLEOTIDE SEQUENCE [LARGE SCALE GENOMIC DNA]</scope>
    <source>
        <strain evidence="2 3">DSM 108380</strain>
    </source>
</reference>
<evidence type="ECO:0000313" key="2">
    <source>
        <dbReference type="EMBL" id="KAF4636479.1"/>
    </source>
</evidence>
<proteinExistence type="predicted"/>
<dbReference type="Proteomes" id="UP000566819">
    <property type="component" value="Unassembled WGS sequence"/>
</dbReference>
<dbReference type="InterPro" id="IPR054707">
    <property type="entry name" value="DhpH_subs-bd"/>
</dbReference>
<organism evidence="2 3">
    <name type="scientific">Cudoniella acicularis</name>
    <dbReference type="NCBI Taxonomy" id="354080"/>
    <lineage>
        <taxon>Eukaryota</taxon>
        <taxon>Fungi</taxon>
        <taxon>Dikarya</taxon>
        <taxon>Ascomycota</taxon>
        <taxon>Pezizomycotina</taxon>
        <taxon>Leotiomycetes</taxon>
        <taxon>Helotiales</taxon>
        <taxon>Tricladiaceae</taxon>
        <taxon>Cudoniella</taxon>
    </lineage>
</organism>
<dbReference type="PRINTS" id="PR00420">
    <property type="entry name" value="RNGMNOXGNASE"/>
</dbReference>
<dbReference type="PANTHER" id="PTHR47469">
    <property type="entry name" value="MONOOXYGENASE-LIKE"/>
    <property type="match status" value="1"/>
</dbReference>
<dbReference type="EMBL" id="JAAMPI010000064">
    <property type="protein sequence ID" value="KAF4636479.1"/>
    <property type="molecule type" value="Genomic_DNA"/>
</dbReference>
<comment type="caution">
    <text evidence="2">The sequence shown here is derived from an EMBL/GenBank/DDBJ whole genome shotgun (WGS) entry which is preliminary data.</text>
</comment>
<protein>
    <recommendedName>
        <fullName evidence="1">2,6-dihydroxypyridine 3-monooxygenase substrate binding domain-containing protein</fullName>
    </recommendedName>
</protein>
<dbReference type="Gene3D" id="3.30.9.60">
    <property type="match status" value="1"/>
</dbReference>
<feature type="domain" description="2,6-dihydroxypyridine 3-monooxygenase substrate binding" evidence="1">
    <location>
        <begin position="84"/>
        <end position="211"/>
    </location>
</feature>
<dbReference type="Pfam" id="PF22607">
    <property type="entry name" value="FAD_binding-like"/>
    <property type="match status" value="1"/>
</dbReference>
<sequence length="299" mass="32227">MGGFEESYVSAAGRESGDGRTEYLSGALVTRLRDLGEGGVEVTYKSLEDAGAEEKSVRADFVVGADGPSSVVRKLLDPEAERKYVGYAAWRGTVKESLLTAETNEFIGKTVTLYFEKGLQILTYKIPALNGTIKPGECLANIVWYQNYTPSELQDLLTDTSEKPHTYSLGINKIKPAFKIKQQEIAAKTLPEPLAELFQKVESPFIQAVTDCLATKSVFMNGKVVLVGDALAGVRPHTTCGTTQAALHAFLLGKVFEGEMGIGEWGKKAMEFGNFVQGVGVKMGDLSQFGDHPDAGGAE</sequence>
<accession>A0A8H4WA45</accession>
<keyword evidence="3" id="KW-1185">Reference proteome</keyword>